<evidence type="ECO:0000313" key="2">
    <source>
        <dbReference type="Proteomes" id="UP001292094"/>
    </source>
</evidence>
<reference evidence="1" key="1">
    <citation type="submission" date="2023-11" db="EMBL/GenBank/DDBJ databases">
        <title>Genome assemblies of two species of porcelain crab, Petrolisthes cinctipes and Petrolisthes manimaculis (Anomura: Porcellanidae).</title>
        <authorList>
            <person name="Angst P."/>
        </authorList>
    </citation>
    <scope>NUCLEOTIDE SEQUENCE</scope>
    <source>
        <strain evidence="1">PB745_02</strain>
        <tissue evidence="1">Gill</tissue>
    </source>
</reference>
<keyword evidence="2" id="KW-1185">Reference proteome</keyword>
<comment type="caution">
    <text evidence="1">The sequence shown here is derived from an EMBL/GenBank/DDBJ whole genome shotgun (WGS) entry which is preliminary data.</text>
</comment>
<evidence type="ECO:0000313" key="1">
    <source>
        <dbReference type="EMBL" id="KAK4289616.1"/>
    </source>
</evidence>
<dbReference type="EMBL" id="JAWZYT010005786">
    <property type="protein sequence ID" value="KAK4289616.1"/>
    <property type="molecule type" value="Genomic_DNA"/>
</dbReference>
<sequence>MFTSKRALIGRRAQPIISPGVCNLLVGHGAPHSHQP</sequence>
<organism evidence="1 2">
    <name type="scientific">Petrolisthes manimaculis</name>
    <dbReference type="NCBI Taxonomy" id="1843537"/>
    <lineage>
        <taxon>Eukaryota</taxon>
        <taxon>Metazoa</taxon>
        <taxon>Ecdysozoa</taxon>
        <taxon>Arthropoda</taxon>
        <taxon>Crustacea</taxon>
        <taxon>Multicrustacea</taxon>
        <taxon>Malacostraca</taxon>
        <taxon>Eumalacostraca</taxon>
        <taxon>Eucarida</taxon>
        <taxon>Decapoda</taxon>
        <taxon>Pleocyemata</taxon>
        <taxon>Anomura</taxon>
        <taxon>Galatheoidea</taxon>
        <taxon>Porcellanidae</taxon>
        <taxon>Petrolisthes</taxon>
    </lineage>
</organism>
<dbReference type="Proteomes" id="UP001292094">
    <property type="component" value="Unassembled WGS sequence"/>
</dbReference>
<protein>
    <submittedName>
        <fullName evidence="1">Uncharacterized protein</fullName>
    </submittedName>
</protein>
<name>A0AAE1NHP9_9EUCA</name>
<proteinExistence type="predicted"/>
<dbReference type="AlphaFoldDB" id="A0AAE1NHP9"/>
<feature type="non-terminal residue" evidence="1">
    <location>
        <position position="36"/>
    </location>
</feature>
<accession>A0AAE1NHP9</accession>
<gene>
    <name evidence="1" type="ORF">Pmani_037422</name>
</gene>